<evidence type="ECO:0000259" key="7">
    <source>
        <dbReference type="Pfam" id="PF17390"/>
    </source>
</evidence>
<feature type="domain" description="Alpha-L-rhamnosidase six-hairpin glycosidase" evidence="6">
    <location>
        <begin position="435"/>
        <end position="789"/>
    </location>
</feature>
<evidence type="ECO:0000313" key="8">
    <source>
        <dbReference type="EMBL" id="KAL1608669.1"/>
    </source>
</evidence>
<name>A0ABR3RX83_9PLEO</name>
<dbReference type="InterPro" id="IPR013737">
    <property type="entry name" value="Bac_rhamnosid_N"/>
</dbReference>
<dbReference type="InterPro" id="IPR013783">
    <property type="entry name" value="Ig-like_fold"/>
</dbReference>
<dbReference type="PANTHER" id="PTHR33307:SF6">
    <property type="entry name" value="ALPHA-RHAMNOSIDASE (EUROFUNG)-RELATED"/>
    <property type="match status" value="1"/>
</dbReference>
<dbReference type="Gene3D" id="2.60.420.10">
    <property type="entry name" value="Maltose phosphorylase, domain 3"/>
    <property type="match status" value="1"/>
</dbReference>
<evidence type="ECO:0000259" key="5">
    <source>
        <dbReference type="Pfam" id="PF08531"/>
    </source>
</evidence>
<dbReference type="Proteomes" id="UP001521222">
    <property type="component" value="Unassembled WGS sequence"/>
</dbReference>
<dbReference type="Pfam" id="PF05592">
    <property type="entry name" value="Bac_rhamnosid"/>
    <property type="match status" value="1"/>
</dbReference>
<protein>
    <recommendedName>
        <fullName evidence="2">alpha-L-rhamnosidase</fullName>
        <ecNumber evidence="2">3.2.1.40</ecNumber>
    </recommendedName>
</protein>
<dbReference type="Gene3D" id="2.60.120.260">
    <property type="entry name" value="Galactose-binding domain-like"/>
    <property type="match status" value="2"/>
</dbReference>
<evidence type="ECO:0000256" key="1">
    <source>
        <dbReference type="ARBA" id="ARBA00001445"/>
    </source>
</evidence>
<dbReference type="InterPro" id="IPR008902">
    <property type="entry name" value="Rhamnosid_concanavalin"/>
</dbReference>
<dbReference type="InterPro" id="IPR012341">
    <property type="entry name" value="6hp_glycosidase-like_sf"/>
</dbReference>
<feature type="domain" description="Alpha-L-rhamnosidase C-terminal" evidence="7">
    <location>
        <begin position="791"/>
        <end position="867"/>
    </location>
</feature>
<feature type="domain" description="Alpha-L-rhamnosidase concanavalin-like" evidence="4">
    <location>
        <begin position="328"/>
        <end position="430"/>
    </location>
</feature>
<keyword evidence="9" id="KW-1185">Reference proteome</keyword>
<dbReference type="InterPro" id="IPR008979">
    <property type="entry name" value="Galactose-bd-like_sf"/>
</dbReference>
<gene>
    <name evidence="8" type="ORF">SLS59_001859</name>
</gene>
<dbReference type="Gene3D" id="1.50.10.10">
    <property type="match status" value="1"/>
</dbReference>
<dbReference type="Pfam" id="PF08531">
    <property type="entry name" value="Bac_rhamnosid_N"/>
    <property type="match status" value="1"/>
</dbReference>
<keyword evidence="3" id="KW-0378">Hydrolase</keyword>
<proteinExistence type="predicted"/>
<sequence>MTLVKDVRFEHYQPEHALGVHEKQPRLSWTYTCNEPFQQQSYNVEITEISSNGATKILYNDNVTSSNSTLVPWPLKESLLAKQRVSARIQGVSEKGETTSWSEPSILEVGLLNSADWTAQRITGPARDLTKSHPEQLFRKTFDIEESIASARLYITAQGLYEAEINGVRVGGYFLAPGFTEYKDRLQYQTYNISNLLRPGKNCIGVRVAEGWYNGRIGFEGGRRNIWGDDNTLFAQLEATLDDGNIQRVISDDTWSVTEGPIQLAEIYDGEKYDATQEVDGWSSEDGASHPWKPVKVLEPLPESTELVAGYGEPVRRTETVQPIEQITTPSGKTILDFGQNLVGYVRIKKVHGAAGHKITLKHAEVLEHGELGTRPLRDCKATDEYILKGSAEAESWEPRFTFHGFRYAQIDNWPDDRSLADSIEAVVCHTDMKKAGHFECSDNNLNKLYQNVCWSMRGNFLSIPTDCPQRDERLGWTGDLALFAPTAAYIYQCAGILKNWHLDLAICQQRRHGLPPMVCPDPLEGDRFWDLGIPTAIWHDVTVLGPWAVYQATGDVEILHTQYQSMQGWLGKVQRYDGSPTPNLWHPKVFQLGDWLDPAAPPDAPWQSKTDSKLASDAFLVHVLRLMTQIASIIGRDHDSKLYEEDFTAARTQFQSEWISPNGRLVNDSQTAYALAIHFDLLTPTQLPFAGARLADIVRLNSFKVGTGFAGTPYVCEALLQTGHADVAFGMLLNQECPGWLYAVKMGGTTTWERWDSMLPDGSVNPGDMTSFNHYAYGAVATFLHERVAGLKLLEPGWRRVRVEPVVGADIQNARASHLSPYGEISVKWQIVDGKRFNIEVVVPEGVTAEICIPDGEGKKRETVGTGKWTYDTEYVKTHTWPVKALSPLPPALEELQSTLGDRGRETA</sequence>
<feature type="domain" description="Bacterial alpha-L-rhamnosidase N-terminal" evidence="5">
    <location>
        <begin position="147"/>
        <end position="319"/>
    </location>
</feature>
<dbReference type="Gene3D" id="2.60.40.10">
    <property type="entry name" value="Immunoglobulins"/>
    <property type="match status" value="1"/>
</dbReference>
<organism evidence="8 9">
    <name type="scientific">Nothophoma quercina</name>
    <dbReference type="NCBI Taxonomy" id="749835"/>
    <lineage>
        <taxon>Eukaryota</taxon>
        <taxon>Fungi</taxon>
        <taxon>Dikarya</taxon>
        <taxon>Ascomycota</taxon>
        <taxon>Pezizomycotina</taxon>
        <taxon>Dothideomycetes</taxon>
        <taxon>Pleosporomycetidae</taxon>
        <taxon>Pleosporales</taxon>
        <taxon>Pleosporineae</taxon>
        <taxon>Didymellaceae</taxon>
        <taxon>Nothophoma</taxon>
    </lineage>
</organism>
<dbReference type="InterPro" id="IPR008928">
    <property type="entry name" value="6-hairpin_glycosidase_sf"/>
</dbReference>
<dbReference type="SUPFAM" id="SSF48208">
    <property type="entry name" value="Six-hairpin glycosidases"/>
    <property type="match status" value="1"/>
</dbReference>
<comment type="caution">
    <text evidence="8">The sequence shown here is derived from an EMBL/GenBank/DDBJ whole genome shotgun (WGS) entry which is preliminary data.</text>
</comment>
<evidence type="ECO:0000256" key="3">
    <source>
        <dbReference type="ARBA" id="ARBA00022801"/>
    </source>
</evidence>
<evidence type="ECO:0000256" key="2">
    <source>
        <dbReference type="ARBA" id="ARBA00012652"/>
    </source>
</evidence>
<dbReference type="PANTHER" id="PTHR33307">
    <property type="entry name" value="ALPHA-RHAMNOSIDASE (EUROFUNG)"/>
    <property type="match status" value="1"/>
</dbReference>
<evidence type="ECO:0000313" key="9">
    <source>
        <dbReference type="Proteomes" id="UP001521222"/>
    </source>
</evidence>
<accession>A0ABR3RX83</accession>
<dbReference type="Pfam" id="PF25788">
    <property type="entry name" value="Ig_Rha78A_N"/>
    <property type="match status" value="1"/>
</dbReference>
<dbReference type="InterPro" id="IPR035396">
    <property type="entry name" value="Bac_rhamnosid6H"/>
</dbReference>
<dbReference type="SUPFAM" id="SSF49785">
    <property type="entry name" value="Galactose-binding domain-like"/>
    <property type="match status" value="1"/>
</dbReference>
<dbReference type="InterPro" id="IPR016007">
    <property type="entry name" value="Alpha_rhamnosid"/>
</dbReference>
<evidence type="ECO:0000259" key="6">
    <source>
        <dbReference type="Pfam" id="PF17389"/>
    </source>
</evidence>
<dbReference type="EC" id="3.2.1.40" evidence="2"/>
<dbReference type="InterPro" id="IPR035398">
    <property type="entry name" value="Bac_rhamnosid_C"/>
</dbReference>
<comment type="catalytic activity">
    <reaction evidence="1">
        <text>Hydrolysis of terminal non-reducing alpha-L-rhamnose residues in alpha-L-rhamnosides.</text>
        <dbReference type="EC" id="3.2.1.40"/>
    </reaction>
</comment>
<evidence type="ECO:0000259" key="4">
    <source>
        <dbReference type="Pfam" id="PF05592"/>
    </source>
</evidence>
<dbReference type="PIRSF" id="PIRSF010631">
    <property type="entry name" value="A-rhamnsds"/>
    <property type="match status" value="1"/>
</dbReference>
<reference evidence="8 9" key="1">
    <citation type="submission" date="2024-02" db="EMBL/GenBank/DDBJ databases">
        <title>De novo assembly and annotation of 12 fungi associated with fruit tree decline syndrome in Ontario, Canada.</title>
        <authorList>
            <person name="Sulman M."/>
            <person name="Ellouze W."/>
            <person name="Ilyukhin E."/>
        </authorList>
    </citation>
    <scope>NUCLEOTIDE SEQUENCE [LARGE SCALE GENOMIC DNA]</scope>
    <source>
        <strain evidence="8 9">M97-236</strain>
    </source>
</reference>
<dbReference type="Pfam" id="PF17389">
    <property type="entry name" value="Bac_rhamnosid6H"/>
    <property type="match status" value="1"/>
</dbReference>
<dbReference type="Pfam" id="PF17390">
    <property type="entry name" value="Bac_rhamnosid_C"/>
    <property type="match status" value="1"/>
</dbReference>
<dbReference type="EMBL" id="JAKIXB020000005">
    <property type="protein sequence ID" value="KAL1608669.1"/>
    <property type="molecule type" value="Genomic_DNA"/>
</dbReference>